<dbReference type="GO" id="GO:0006508">
    <property type="term" value="P:proteolysis"/>
    <property type="evidence" value="ECO:0007669"/>
    <property type="project" value="InterPro"/>
</dbReference>
<keyword evidence="5" id="KW-1185">Reference proteome</keyword>
<dbReference type="PANTHER" id="PTHR47966">
    <property type="entry name" value="BETA-SITE APP-CLEAVING ENZYME, ISOFORM A-RELATED"/>
    <property type="match status" value="1"/>
</dbReference>
<sequence length="290" mass="30329">PSLATGLKSVQFGVATSTVDEFSGILGIGYGQGQTTRYKNFIDELSAQNATKVKAFTVALGSKHIQEGVIVFGGVDASKFSGTLARLPIIPAADSPDQVPRYWIQMQSLQLTPPSGKSYLYPNSSFPVFLDSGATMTLLPASLAAAIASDFGSTSPKTGDFYEVSCDLTTVNGTLDFAFDGTTVKVPYDELIRVVPGTPPACFLGISPSDDFTLLGDSFMRSAYTTFDLENNVVWMTQAANCGSTPAALGNMNVMSTLQGLCGTNKAVATDNTNSGFPSDSAATVPGTSN</sequence>
<dbReference type="GO" id="GO:0004190">
    <property type="term" value="F:aspartic-type endopeptidase activity"/>
    <property type="evidence" value="ECO:0007669"/>
    <property type="project" value="InterPro"/>
</dbReference>
<reference evidence="4" key="1">
    <citation type="submission" date="2023-06" db="EMBL/GenBank/DDBJ databases">
        <title>Genome-scale phylogeny and comparative genomics of the fungal order Sordariales.</title>
        <authorList>
            <consortium name="Lawrence Berkeley National Laboratory"/>
            <person name="Hensen N."/>
            <person name="Bonometti L."/>
            <person name="Westerberg I."/>
            <person name="Brannstrom I.O."/>
            <person name="Guillou S."/>
            <person name="Cros-Aarteil S."/>
            <person name="Calhoun S."/>
            <person name="Haridas S."/>
            <person name="Kuo A."/>
            <person name="Mondo S."/>
            <person name="Pangilinan J."/>
            <person name="Riley R."/>
            <person name="Labutti K."/>
            <person name="Andreopoulos B."/>
            <person name="Lipzen A."/>
            <person name="Chen C."/>
            <person name="Yanf M."/>
            <person name="Daum C."/>
            <person name="Ng V."/>
            <person name="Clum A."/>
            <person name="Steindorff A."/>
            <person name="Ohm R."/>
            <person name="Martin F."/>
            <person name="Silar P."/>
            <person name="Natvig D."/>
            <person name="Lalanne C."/>
            <person name="Gautier V."/>
            <person name="Ament-Velasquez S.L."/>
            <person name="Kruys A."/>
            <person name="Hutchinson M.I."/>
            <person name="Powell A.J."/>
            <person name="Barry K."/>
            <person name="Miller A.N."/>
            <person name="Grigoriev I.V."/>
            <person name="Debuchy R."/>
            <person name="Gladieux P."/>
            <person name="Thoren M.H."/>
            <person name="Johannesson H."/>
        </authorList>
    </citation>
    <scope>NUCLEOTIDE SEQUENCE</scope>
    <source>
        <strain evidence="4">8032-3</strain>
    </source>
</reference>
<name>A0AAJ0FK61_9PEZI</name>
<dbReference type="PRINTS" id="PR00792">
    <property type="entry name" value="PEPSIN"/>
</dbReference>
<dbReference type="RefSeq" id="XP_060279983.1">
    <property type="nucleotide sequence ID" value="XM_060424175.1"/>
</dbReference>
<organism evidence="4 5">
    <name type="scientific">Phialemonium atrogriseum</name>
    <dbReference type="NCBI Taxonomy" id="1093897"/>
    <lineage>
        <taxon>Eukaryota</taxon>
        <taxon>Fungi</taxon>
        <taxon>Dikarya</taxon>
        <taxon>Ascomycota</taxon>
        <taxon>Pezizomycotina</taxon>
        <taxon>Sordariomycetes</taxon>
        <taxon>Sordariomycetidae</taxon>
        <taxon>Cephalothecales</taxon>
        <taxon>Cephalothecaceae</taxon>
        <taxon>Phialemonium</taxon>
    </lineage>
</organism>
<evidence type="ECO:0000256" key="1">
    <source>
        <dbReference type="ARBA" id="ARBA00007447"/>
    </source>
</evidence>
<dbReference type="Pfam" id="PF00026">
    <property type="entry name" value="Asp"/>
    <property type="match status" value="1"/>
</dbReference>
<dbReference type="PROSITE" id="PS51767">
    <property type="entry name" value="PEPTIDASE_A1"/>
    <property type="match status" value="1"/>
</dbReference>
<dbReference type="InterPro" id="IPR021109">
    <property type="entry name" value="Peptidase_aspartic_dom_sf"/>
</dbReference>
<dbReference type="Proteomes" id="UP001244011">
    <property type="component" value="Unassembled WGS sequence"/>
</dbReference>
<comment type="caution">
    <text evidence="4">The sequence shown here is derived from an EMBL/GenBank/DDBJ whole genome shotgun (WGS) entry which is preliminary data.</text>
</comment>
<evidence type="ECO:0000256" key="2">
    <source>
        <dbReference type="PIRSR" id="PIRSR601461-2"/>
    </source>
</evidence>
<gene>
    <name evidence="4" type="ORF">QBC33DRAFT_439161</name>
</gene>
<evidence type="ECO:0000313" key="4">
    <source>
        <dbReference type="EMBL" id="KAK1763770.1"/>
    </source>
</evidence>
<accession>A0AAJ0FK61</accession>
<dbReference type="AlphaFoldDB" id="A0AAJ0FK61"/>
<proteinExistence type="inferred from homology"/>
<dbReference type="SUPFAM" id="SSF50630">
    <property type="entry name" value="Acid proteases"/>
    <property type="match status" value="1"/>
</dbReference>
<feature type="disulfide bond" evidence="2">
    <location>
        <begin position="166"/>
        <end position="202"/>
    </location>
</feature>
<dbReference type="InterPro" id="IPR001461">
    <property type="entry name" value="Aspartic_peptidase_A1"/>
</dbReference>
<evidence type="ECO:0000313" key="5">
    <source>
        <dbReference type="Proteomes" id="UP001244011"/>
    </source>
</evidence>
<evidence type="ECO:0000259" key="3">
    <source>
        <dbReference type="PROSITE" id="PS51767"/>
    </source>
</evidence>
<dbReference type="EMBL" id="MU839025">
    <property type="protein sequence ID" value="KAK1763770.1"/>
    <property type="molecule type" value="Genomic_DNA"/>
</dbReference>
<dbReference type="PANTHER" id="PTHR47966:SF65">
    <property type="entry name" value="ASPARTIC-TYPE ENDOPEPTIDASE"/>
    <property type="match status" value="1"/>
</dbReference>
<dbReference type="Gene3D" id="2.40.70.10">
    <property type="entry name" value="Acid Proteases"/>
    <property type="match status" value="2"/>
</dbReference>
<dbReference type="GeneID" id="85307362"/>
<feature type="non-terminal residue" evidence="4">
    <location>
        <position position="290"/>
    </location>
</feature>
<feature type="domain" description="Peptidase A1" evidence="3">
    <location>
        <begin position="1"/>
        <end position="237"/>
    </location>
</feature>
<protein>
    <submittedName>
        <fullName evidence="4">Aspartic peptidase domain-containing protein</fullName>
    </submittedName>
</protein>
<dbReference type="InterPro" id="IPR033121">
    <property type="entry name" value="PEPTIDASE_A1"/>
</dbReference>
<comment type="similarity">
    <text evidence="1">Belongs to the peptidase A1 family.</text>
</comment>
<feature type="non-terminal residue" evidence="4">
    <location>
        <position position="1"/>
    </location>
</feature>
<keyword evidence="2" id="KW-1015">Disulfide bond</keyword>